<gene>
    <name evidence="8" type="ORF">SO694_00095063</name>
</gene>
<dbReference type="CDD" id="cd14660">
    <property type="entry name" value="E2F_DD"/>
    <property type="match status" value="1"/>
</dbReference>
<evidence type="ECO:0000256" key="5">
    <source>
        <dbReference type="RuleBase" id="RU003796"/>
    </source>
</evidence>
<organism evidence="8 9">
    <name type="scientific">Aureococcus anophagefferens</name>
    <name type="common">Harmful bloom alga</name>
    <dbReference type="NCBI Taxonomy" id="44056"/>
    <lineage>
        <taxon>Eukaryota</taxon>
        <taxon>Sar</taxon>
        <taxon>Stramenopiles</taxon>
        <taxon>Ochrophyta</taxon>
        <taxon>Pelagophyceae</taxon>
        <taxon>Pelagomonadales</taxon>
        <taxon>Pelagomonadaceae</taxon>
        <taxon>Aureococcus</taxon>
    </lineage>
</organism>
<proteinExistence type="inferred from homology"/>
<dbReference type="EMBL" id="JBBJCI010000251">
    <property type="protein sequence ID" value="KAK7237416.1"/>
    <property type="molecule type" value="Genomic_DNA"/>
</dbReference>
<evidence type="ECO:0000256" key="2">
    <source>
        <dbReference type="ARBA" id="ARBA00023015"/>
    </source>
</evidence>
<evidence type="ECO:0000256" key="6">
    <source>
        <dbReference type="SAM" id="MobiDB-lite"/>
    </source>
</evidence>
<feature type="region of interest" description="Disordered" evidence="6">
    <location>
        <begin position="204"/>
        <end position="259"/>
    </location>
</feature>
<dbReference type="InterPro" id="IPR003316">
    <property type="entry name" value="E2F_WHTH_DNA-bd_dom"/>
</dbReference>
<feature type="domain" description="E2F/DP family winged-helix DNA-binding" evidence="7">
    <location>
        <begin position="16"/>
        <end position="81"/>
    </location>
</feature>
<dbReference type="InterPro" id="IPR036388">
    <property type="entry name" value="WH-like_DNA-bd_sf"/>
</dbReference>
<reference evidence="8 9" key="1">
    <citation type="submission" date="2024-03" db="EMBL/GenBank/DDBJ databases">
        <title>Aureococcus anophagefferens CCMP1851 and Kratosvirus quantuckense: Draft genome of a second virus-susceptible host strain in the model system.</title>
        <authorList>
            <person name="Chase E."/>
            <person name="Truchon A.R."/>
            <person name="Schepens W."/>
            <person name="Wilhelm S.W."/>
        </authorList>
    </citation>
    <scope>NUCLEOTIDE SEQUENCE [LARGE SCALE GENOMIC DNA]</scope>
    <source>
        <strain evidence="8 9">CCMP1851</strain>
    </source>
</reference>
<dbReference type="Gene3D" id="6.10.250.540">
    <property type="match status" value="1"/>
</dbReference>
<comment type="caution">
    <text evidence="8">The sequence shown here is derived from an EMBL/GenBank/DDBJ whole genome shotgun (WGS) entry which is preliminary data.</text>
</comment>
<dbReference type="InterPro" id="IPR036390">
    <property type="entry name" value="WH_DNA-bd_sf"/>
</dbReference>
<dbReference type="Pfam" id="PF16421">
    <property type="entry name" value="E2F_CC-MB"/>
    <property type="match status" value="1"/>
</dbReference>
<dbReference type="InterPro" id="IPR015633">
    <property type="entry name" value="E2F"/>
</dbReference>
<name>A0ABR1FSK9_AURAN</name>
<keyword evidence="4 5" id="KW-0804">Transcription</keyword>
<accession>A0ABR1FSK9</accession>
<sequence length="287" mass="30678">MASEGGAPTPTQESTRYDSSLGLLTKRFVALIKDAPGGILDLNQAATQLEVQKRRIYDITNVLEGIGLIEKRTKNNIAWKGSGVAPTDADAATLAEVRADGARLAREEAALDRCVEHLQRARSDFQRLHADELKVTHADLRTIPGLARETVVALRAPPGTVLEVPDLDDGMEGSGSRRYQLQLRSPAAPIEVFLVDDAPSAAAAAAPRHGDAEDDEVAAANSGAGARRPPAKRHRSQTPPSFGTPRVLSKHTPTADQLDKDFVFDIGNVGNETWSAAPALPKIPQPE</sequence>
<dbReference type="SMART" id="SM01372">
    <property type="entry name" value="E2F_TDP"/>
    <property type="match status" value="1"/>
</dbReference>
<comment type="subcellular location">
    <subcellularLocation>
        <location evidence="5">Nucleus</location>
    </subcellularLocation>
</comment>
<keyword evidence="3 5" id="KW-0238">DNA-binding</keyword>
<dbReference type="InterPro" id="IPR037241">
    <property type="entry name" value="E2F-DP_heterodim"/>
</dbReference>
<dbReference type="Gene3D" id="1.10.10.10">
    <property type="entry name" value="Winged helix-like DNA-binding domain superfamily/Winged helix DNA-binding domain"/>
    <property type="match status" value="1"/>
</dbReference>
<comment type="similarity">
    <text evidence="1 5">Belongs to the E2F/DP family.</text>
</comment>
<keyword evidence="9" id="KW-1185">Reference proteome</keyword>
<dbReference type="InterPro" id="IPR032198">
    <property type="entry name" value="E2F_CC-MB"/>
</dbReference>
<dbReference type="Proteomes" id="UP001363151">
    <property type="component" value="Unassembled WGS sequence"/>
</dbReference>
<evidence type="ECO:0000256" key="1">
    <source>
        <dbReference type="ARBA" id="ARBA00010940"/>
    </source>
</evidence>
<dbReference type="SUPFAM" id="SSF46785">
    <property type="entry name" value="Winged helix' DNA-binding domain"/>
    <property type="match status" value="1"/>
</dbReference>
<dbReference type="Pfam" id="PF02319">
    <property type="entry name" value="WHD_E2F_TDP"/>
    <property type="match status" value="1"/>
</dbReference>
<evidence type="ECO:0000313" key="8">
    <source>
        <dbReference type="EMBL" id="KAK7237416.1"/>
    </source>
</evidence>
<dbReference type="SUPFAM" id="SSF144074">
    <property type="entry name" value="E2F-DP heterodimerization region"/>
    <property type="match status" value="1"/>
</dbReference>
<evidence type="ECO:0000313" key="9">
    <source>
        <dbReference type="Proteomes" id="UP001363151"/>
    </source>
</evidence>
<protein>
    <submittedName>
        <fullName evidence="8">E2F-like transcription factor</fullName>
    </submittedName>
</protein>
<evidence type="ECO:0000259" key="7">
    <source>
        <dbReference type="SMART" id="SM01372"/>
    </source>
</evidence>
<keyword evidence="2 5" id="KW-0805">Transcription regulation</keyword>
<keyword evidence="5" id="KW-0539">Nucleus</keyword>
<evidence type="ECO:0000256" key="3">
    <source>
        <dbReference type="ARBA" id="ARBA00023125"/>
    </source>
</evidence>
<dbReference type="PANTHER" id="PTHR12081">
    <property type="entry name" value="TRANSCRIPTION FACTOR E2F"/>
    <property type="match status" value="1"/>
</dbReference>
<dbReference type="PANTHER" id="PTHR12081:SF18">
    <property type="entry name" value="TRANSCRIPTION FACTOR E2F2-RELATED"/>
    <property type="match status" value="1"/>
</dbReference>
<evidence type="ECO:0000256" key="4">
    <source>
        <dbReference type="ARBA" id="ARBA00023163"/>
    </source>
</evidence>